<dbReference type="PaxDb" id="6945-B7QMG2"/>
<gene>
    <name evidence="1" type="ORF">IscW_ISCW023038</name>
</gene>
<reference evidence="2" key="2">
    <citation type="submission" date="2020-05" db="UniProtKB">
        <authorList>
            <consortium name="EnsemblMetazoa"/>
        </authorList>
    </citation>
    <scope>IDENTIFICATION</scope>
    <source>
        <strain evidence="2">wikel</strain>
    </source>
</reference>
<reference evidence="1 3" key="1">
    <citation type="submission" date="2008-03" db="EMBL/GenBank/DDBJ databases">
        <title>Annotation of Ixodes scapularis.</title>
        <authorList>
            <consortium name="Ixodes scapularis Genome Project Consortium"/>
            <person name="Caler E."/>
            <person name="Hannick L.I."/>
            <person name="Bidwell S."/>
            <person name="Joardar V."/>
            <person name="Thiagarajan M."/>
            <person name="Amedeo P."/>
            <person name="Galinsky K.J."/>
            <person name="Schobel S."/>
            <person name="Inman J."/>
            <person name="Hostetler J."/>
            <person name="Miller J."/>
            <person name="Hammond M."/>
            <person name="Megy K."/>
            <person name="Lawson D."/>
            <person name="Kodira C."/>
            <person name="Sutton G."/>
            <person name="Meyer J."/>
            <person name="Hill C.A."/>
            <person name="Birren B."/>
            <person name="Nene V."/>
            <person name="Collins F."/>
            <person name="Alarcon-Chaidez F."/>
            <person name="Wikel S."/>
            <person name="Strausberg R."/>
        </authorList>
    </citation>
    <scope>NUCLEOTIDE SEQUENCE [LARGE SCALE GENOMIC DNA]</scope>
    <source>
        <strain evidence="3">Wikel</strain>
        <strain evidence="1">Wikel colony</strain>
    </source>
</reference>
<dbReference type="InParanoid" id="B7QMG2"/>
<protein>
    <submittedName>
        <fullName evidence="1 2">Uncharacterized protein</fullName>
    </submittedName>
</protein>
<name>B7QMG2_IXOSC</name>
<sequence>MTSGCDWHNMPASCLEGHLLYLKKLSIYIIDTNLPLADFLQQRHPTLVNTDVHISRHGYSYQIRQNIPSPGTIYRIHILSSALHWRMFPFIAMHLKTACRILNDHVSICVQWYWATTKRKILHHKFGDTS</sequence>
<accession>B7QMG2</accession>
<dbReference type="AlphaFoldDB" id="B7QMG2"/>
<proteinExistence type="predicted"/>
<dbReference type="VEuPathDB" id="VectorBase:ISCW023038"/>
<organism>
    <name type="scientific">Ixodes scapularis</name>
    <name type="common">Black-legged tick</name>
    <name type="synonym">Deer tick</name>
    <dbReference type="NCBI Taxonomy" id="6945"/>
    <lineage>
        <taxon>Eukaryota</taxon>
        <taxon>Metazoa</taxon>
        <taxon>Ecdysozoa</taxon>
        <taxon>Arthropoda</taxon>
        <taxon>Chelicerata</taxon>
        <taxon>Arachnida</taxon>
        <taxon>Acari</taxon>
        <taxon>Parasitiformes</taxon>
        <taxon>Ixodida</taxon>
        <taxon>Ixodoidea</taxon>
        <taxon>Ixodidae</taxon>
        <taxon>Ixodinae</taxon>
        <taxon>Ixodes</taxon>
    </lineage>
</organism>
<dbReference type="EnsemblMetazoa" id="ISCW023038-RA">
    <property type="protein sequence ID" value="ISCW023038-PA"/>
    <property type="gene ID" value="ISCW023038"/>
</dbReference>
<dbReference type="VEuPathDB" id="VectorBase:ISCI023038"/>
<evidence type="ECO:0000313" key="1">
    <source>
        <dbReference type="EMBL" id="EEC20034.1"/>
    </source>
</evidence>
<keyword evidence="3" id="KW-1185">Reference proteome</keyword>
<dbReference type="Proteomes" id="UP000001555">
    <property type="component" value="Unassembled WGS sequence"/>
</dbReference>
<evidence type="ECO:0000313" key="2">
    <source>
        <dbReference type="EnsemblMetazoa" id="ISCW023038-PA"/>
    </source>
</evidence>
<dbReference type="EMBL" id="DS971334">
    <property type="protein sequence ID" value="EEC20034.1"/>
    <property type="molecule type" value="Genomic_DNA"/>
</dbReference>
<evidence type="ECO:0000313" key="3">
    <source>
        <dbReference type="Proteomes" id="UP000001555"/>
    </source>
</evidence>
<dbReference type="EMBL" id="ABJB010349834">
    <property type="status" value="NOT_ANNOTATED_CDS"/>
    <property type="molecule type" value="Genomic_DNA"/>
</dbReference>
<dbReference type="HOGENOM" id="CLU_1940449_0_0_1"/>